<feature type="domain" description="Potassium channel tetramerisation-type BTB" evidence="3">
    <location>
        <begin position="300"/>
        <end position="389"/>
    </location>
</feature>
<evidence type="ECO:0000256" key="2">
    <source>
        <dbReference type="SAM" id="MobiDB-lite"/>
    </source>
</evidence>
<dbReference type="CDD" id="cd18316">
    <property type="entry name" value="BTB_POZ_KCTD-like"/>
    <property type="match status" value="1"/>
</dbReference>
<dbReference type="PANTHER" id="PTHR14136:SF17">
    <property type="entry name" value="BTB_POZ DOMAIN-CONTAINING PROTEIN KCTD9"/>
    <property type="match status" value="1"/>
</dbReference>
<dbReference type="Gene3D" id="3.30.710.10">
    <property type="entry name" value="Potassium Channel Kv1.1, Chain A"/>
    <property type="match status" value="1"/>
</dbReference>
<feature type="compositionally biased region" description="Low complexity" evidence="2">
    <location>
        <begin position="117"/>
        <end position="126"/>
    </location>
</feature>
<gene>
    <name evidence="4" type="ORF">C9374_008996</name>
</gene>
<feature type="region of interest" description="Disordered" evidence="2">
    <location>
        <begin position="108"/>
        <end position="132"/>
    </location>
</feature>
<dbReference type="InterPro" id="IPR001646">
    <property type="entry name" value="5peptide_repeat"/>
</dbReference>
<dbReference type="PANTHER" id="PTHR14136">
    <property type="entry name" value="BTB_POZ DOMAIN-CONTAINING PROTEIN KCTD9"/>
    <property type="match status" value="1"/>
</dbReference>
<dbReference type="SUPFAM" id="SSF54695">
    <property type="entry name" value="POZ domain"/>
    <property type="match status" value="1"/>
</dbReference>
<dbReference type="Pfam" id="PF00805">
    <property type="entry name" value="Pentapeptide"/>
    <property type="match status" value="1"/>
</dbReference>
<dbReference type="EMBL" id="PYSW02000036">
    <property type="protein sequence ID" value="KAG2377911.1"/>
    <property type="molecule type" value="Genomic_DNA"/>
</dbReference>
<organism evidence="4 5">
    <name type="scientific">Naegleria lovaniensis</name>
    <name type="common">Amoeba</name>
    <dbReference type="NCBI Taxonomy" id="51637"/>
    <lineage>
        <taxon>Eukaryota</taxon>
        <taxon>Discoba</taxon>
        <taxon>Heterolobosea</taxon>
        <taxon>Tetramitia</taxon>
        <taxon>Eutetramitia</taxon>
        <taxon>Vahlkampfiidae</taxon>
        <taxon>Naegleria</taxon>
    </lineage>
</organism>
<dbReference type="Pfam" id="PF13599">
    <property type="entry name" value="Pentapeptide_4"/>
    <property type="match status" value="2"/>
</dbReference>
<evidence type="ECO:0000256" key="1">
    <source>
        <dbReference type="SAM" id="Coils"/>
    </source>
</evidence>
<dbReference type="InterPro" id="IPR003131">
    <property type="entry name" value="T1-type_BTB"/>
</dbReference>
<dbReference type="SUPFAM" id="SSF141571">
    <property type="entry name" value="Pentapeptide repeat-like"/>
    <property type="match status" value="3"/>
</dbReference>
<feature type="region of interest" description="Disordered" evidence="2">
    <location>
        <begin position="56"/>
        <end position="79"/>
    </location>
</feature>
<keyword evidence="5" id="KW-1185">Reference proteome</keyword>
<keyword evidence="1" id="KW-0175">Coiled coil</keyword>
<evidence type="ECO:0000313" key="5">
    <source>
        <dbReference type="Proteomes" id="UP000816034"/>
    </source>
</evidence>
<evidence type="ECO:0000259" key="3">
    <source>
        <dbReference type="Pfam" id="PF02214"/>
    </source>
</evidence>
<reference evidence="4 5" key="1">
    <citation type="journal article" date="2018" name="BMC Genomics">
        <title>The genome of Naegleria lovaniensis, the basis for a comparative approach to unravel pathogenicity factors of the human pathogenic amoeba N. fowleri.</title>
        <authorList>
            <person name="Liechti N."/>
            <person name="Schurch N."/>
            <person name="Bruggmann R."/>
            <person name="Wittwer M."/>
        </authorList>
    </citation>
    <scope>NUCLEOTIDE SEQUENCE [LARGE SCALE GENOMIC DNA]</scope>
    <source>
        <strain evidence="4 5">ATCC 30569</strain>
    </source>
</reference>
<dbReference type="InterPro" id="IPR051082">
    <property type="entry name" value="Pentapeptide-BTB/POZ_domain"/>
</dbReference>
<dbReference type="GO" id="GO:0051260">
    <property type="term" value="P:protein homooligomerization"/>
    <property type="evidence" value="ECO:0007669"/>
    <property type="project" value="InterPro"/>
</dbReference>
<comment type="caution">
    <text evidence="4">The sequence shown here is derived from an EMBL/GenBank/DDBJ whole genome shotgun (WGS) entry which is preliminary data.</text>
</comment>
<protein>
    <recommendedName>
        <fullName evidence="3">Potassium channel tetramerisation-type BTB domain-containing protein</fullName>
    </recommendedName>
</protein>
<name>A0AA88GIN4_NAELO</name>
<dbReference type="Gene3D" id="2.160.20.80">
    <property type="entry name" value="E3 ubiquitin-protein ligase SopA"/>
    <property type="match status" value="3"/>
</dbReference>
<dbReference type="RefSeq" id="XP_044545173.1">
    <property type="nucleotide sequence ID" value="XM_044699133.1"/>
</dbReference>
<evidence type="ECO:0000313" key="4">
    <source>
        <dbReference type="EMBL" id="KAG2377911.1"/>
    </source>
</evidence>
<dbReference type="GeneID" id="68101450"/>
<dbReference type="InterPro" id="IPR011333">
    <property type="entry name" value="SKP1/BTB/POZ_sf"/>
</dbReference>
<dbReference type="Pfam" id="PF02214">
    <property type="entry name" value="BTB_2"/>
    <property type="match status" value="1"/>
</dbReference>
<dbReference type="Proteomes" id="UP000816034">
    <property type="component" value="Unassembled WGS sequence"/>
</dbReference>
<dbReference type="AlphaFoldDB" id="A0AA88GIN4"/>
<feature type="coiled-coil region" evidence="1">
    <location>
        <begin position="241"/>
        <end position="275"/>
    </location>
</feature>
<sequence>MKKRINLQRFKDTIGLASPSTSAAENEAAIIAGEQSSNHSTTTMTSSNRRFIHSQQVSDFPSEDDDQISSSSLTASPPILNYQVGNNGLPTNYNAEYFRRTTTFGDDSNSPFGEYYSSSNSPSPSSAQHRRLTEDFQKVKKPLIKKKKKNPFSSGVSAEVIANGIRALNDVLDDDEEEVDEEIEFINPLFKHANMDQVDPNRSSECEVIPITSQQSTLSQSLLEIKTKLEKDLETEYISKKTTLENELQMTLEQEKNLDQDCKILKEEIETLTSKLHTEKGKWAETTLHRIKLEKSTKPVTLNAGGKRMKVSLSVLMDTTRDPNSVLAKMFNGEFPLRMGSDGSYFIDCEESMFKLVLHWLRYGKMNIDCEVTKERLSHVAEYFGLDRLKAILKDEIYIANCDSNSSELRIDTDSNISQAEFSHLVSVSKYQKKPLVITKTDLTQLQFDNMTFTDAEIVDCNLSGMDIRGTHFKGCSFKSCDFTLTKFKSCNFASCDFSQSNFSQAEFSNSTLSHAKLTRCRINKATFKNTKFDGTDLTQVALSSGYIINQCSFSGSIFNEETLRHASSLKGNNFSKCSLIGFNLSNLDFSECDFSHANLSNCNFNKTKLSQCNLSHANLTYCKLEGCSLKKSNLTSTVLFGCDLKTVSYDGFNISGCKLNGALFDIHTFHASESVTGIDFRGCNLDGFDFSDLDLSNSYFEETKLDDTNFMNCTLTNSTFLNCDLRNANLHHANITFCNFNKCKNSPLSY</sequence>
<proteinExistence type="predicted"/>
<accession>A0AA88GIN4</accession>